<feature type="chain" id="PRO_5040787106" evidence="1">
    <location>
        <begin position="19"/>
        <end position="152"/>
    </location>
</feature>
<reference evidence="2" key="1">
    <citation type="submission" date="2023-01" db="EMBL/GenBank/DDBJ databases">
        <authorList>
            <person name="Van Ghelder C."/>
            <person name="Rancurel C."/>
        </authorList>
    </citation>
    <scope>NUCLEOTIDE SEQUENCE</scope>
    <source>
        <strain evidence="2">CNCM I-4278</strain>
    </source>
</reference>
<sequence>MILSLLLVLATAVSSTLAAAVAVTVPHPVVIREASLVKDEAIVIPTLLPRGPTAVDKRDNWPNHGYTKVGKDDREIKMNEPEKEIWCWWLDDTDKKDKKAGSKFKVKKGSICYFYEYPCDPSKGKAFYAKGNDSETNYPSDKYMGFGCEKKD</sequence>
<evidence type="ECO:0000313" key="2">
    <source>
        <dbReference type="EMBL" id="CAI6243150.1"/>
    </source>
</evidence>
<gene>
    <name evidence="2" type="ORF">PDIGIT_LOCUS666</name>
</gene>
<keyword evidence="1" id="KW-0732">Signal</keyword>
<keyword evidence="3" id="KW-1185">Reference proteome</keyword>
<dbReference type="EMBL" id="CAOQHR010000001">
    <property type="protein sequence ID" value="CAI6243150.1"/>
    <property type="molecule type" value="Genomic_DNA"/>
</dbReference>
<name>A0A9W4U4Q4_9PLEO</name>
<dbReference type="Proteomes" id="UP001152607">
    <property type="component" value="Unassembled WGS sequence"/>
</dbReference>
<comment type="caution">
    <text evidence="2">The sequence shown here is derived from an EMBL/GenBank/DDBJ whole genome shotgun (WGS) entry which is preliminary data.</text>
</comment>
<evidence type="ECO:0000256" key="1">
    <source>
        <dbReference type="SAM" id="SignalP"/>
    </source>
</evidence>
<dbReference type="OrthoDB" id="3726190at2759"/>
<evidence type="ECO:0000313" key="3">
    <source>
        <dbReference type="Proteomes" id="UP001152607"/>
    </source>
</evidence>
<dbReference type="AlphaFoldDB" id="A0A9W4U4Q4"/>
<accession>A0A9W4U4Q4</accession>
<proteinExistence type="predicted"/>
<protein>
    <submittedName>
        <fullName evidence="2">Uncharacterized protein</fullName>
    </submittedName>
</protein>
<feature type="signal peptide" evidence="1">
    <location>
        <begin position="1"/>
        <end position="18"/>
    </location>
</feature>
<organism evidence="2 3">
    <name type="scientific">Periconia digitata</name>
    <dbReference type="NCBI Taxonomy" id="1303443"/>
    <lineage>
        <taxon>Eukaryota</taxon>
        <taxon>Fungi</taxon>
        <taxon>Dikarya</taxon>
        <taxon>Ascomycota</taxon>
        <taxon>Pezizomycotina</taxon>
        <taxon>Dothideomycetes</taxon>
        <taxon>Pleosporomycetidae</taxon>
        <taxon>Pleosporales</taxon>
        <taxon>Massarineae</taxon>
        <taxon>Periconiaceae</taxon>
        <taxon>Periconia</taxon>
    </lineage>
</organism>